<evidence type="ECO:0000256" key="4">
    <source>
        <dbReference type="ARBA" id="ARBA00022679"/>
    </source>
</evidence>
<comment type="function">
    <text evidence="9">Specifically methylates the N1 position of guanosine-37 in various cytoplasmic and mitochondrial tRNAs. Methylation is not dependent on the nature of the nucleoside 5' of the target nucleoside. This is the first step in the biosynthesis of wybutosine (yW), a modified base adjacent to the anticodon of tRNAs and required for accurate decoding.</text>
</comment>
<reference evidence="13" key="1">
    <citation type="submission" date="2024-06" db="EMBL/GenBank/DDBJ databases">
        <title>Multi-omics analyses provide insights into the biosynthesis of the anticancer antibiotic pleurotin in Hohenbuehelia grisea.</title>
        <authorList>
            <person name="Weaver J.A."/>
            <person name="Alberti F."/>
        </authorList>
    </citation>
    <scope>NUCLEOTIDE SEQUENCE [LARGE SCALE GENOMIC DNA]</scope>
    <source>
        <strain evidence="13">T-177</strain>
    </source>
</reference>
<comment type="caution">
    <text evidence="12">The sequence shown here is derived from an EMBL/GenBank/DDBJ whole genome shotgun (WGS) entry which is preliminary data.</text>
</comment>
<evidence type="ECO:0000256" key="6">
    <source>
        <dbReference type="ARBA" id="ARBA00022694"/>
    </source>
</evidence>
<dbReference type="Gene3D" id="3.40.50.150">
    <property type="entry name" value="Vaccinia Virus protein VP39"/>
    <property type="match status" value="1"/>
</dbReference>
<dbReference type="Gene3D" id="3.30.300.110">
    <property type="entry name" value="Met-10+ protein-like domains"/>
    <property type="match status" value="1"/>
</dbReference>
<dbReference type="Proteomes" id="UP001556367">
    <property type="component" value="Unassembled WGS sequence"/>
</dbReference>
<feature type="binding site" evidence="9">
    <location>
        <begin position="314"/>
        <end position="315"/>
    </location>
    <ligand>
        <name>S-adenosyl-L-methionine</name>
        <dbReference type="ChEBI" id="CHEBI:59789"/>
    </ligand>
</feature>
<dbReference type="InterPro" id="IPR056744">
    <property type="entry name" value="TRM5/TYW2-like_N"/>
</dbReference>
<dbReference type="PANTHER" id="PTHR23245">
    <property type="entry name" value="TRNA METHYLTRANSFERASE"/>
    <property type="match status" value="1"/>
</dbReference>
<dbReference type="Pfam" id="PF02475">
    <property type="entry name" value="TRM5-TYW2_MTfase"/>
    <property type="match status" value="1"/>
</dbReference>
<dbReference type="EMBL" id="JASNQZ010000011">
    <property type="protein sequence ID" value="KAL0951633.1"/>
    <property type="molecule type" value="Genomic_DNA"/>
</dbReference>
<dbReference type="PANTHER" id="PTHR23245:SF36">
    <property type="entry name" value="TRNA (GUANINE(37)-N1)-METHYLTRANSFERASE"/>
    <property type="match status" value="1"/>
</dbReference>
<keyword evidence="2 9" id="KW-0963">Cytoplasm</keyword>
<keyword evidence="13" id="KW-1185">Reference proteome</keyword>
<evidence type="ECO:0000256" key="5">
    <source>
        <dbReference type="ARBA" id="ARBA00022691"/>
    </source>
</evidence>
<dbReference type="InterPro" id="IPR025792">
    <property type="entry name" value="tRNA_Gua_MeTrfase_euk"/>
</dbReference>
<keyword evidence="6 9" id="KW-0819">tRNA processing</keyword>
<feature type="binding site" evidence="9">
    <location>
        <begin position="286"/>
        <end position="287"/>
    </location>
    <ligand>
        <name>S-adenosyl-L-methionine</name>
        <dbReference type="ChEBI" id="CHEBI:59789"/>
    </ligand>
</feature>
<comment type="subunit">
    <text evidence="9">Monomer.</text>
</comment>
<dbReference type="SUPFAM" id="SSF53335">
    <property type="entry name" value="S-adenosyl-L-methionine-dependent methyltransferases"/>
    <property type="match status" value="1"/>
</dbReference>
<dbReference type="CDD" id="cd02440">
    <property type="entry name" value="AdoMet_MTases"/>
    <property type="match status" value="1"/>
</dbReference>
<comment type="subcellular location">
    <subcellularLocation>
        <location evidence="9">Mitochondrion matrix</location>
    </subcellularLocation>
    <subcellularLocation>
        <location evidence="9">Nucleus</location>
    </subcellularLocation>
    <subcellularLocation>
        <location evidence="9">Cytoplasm</location>
    </subcellularLocation>
    <text evidence="9">Predominantly in the mitochondria and in the nucleus.</text>
</comment>
<feature type="binding site" evidence="9">
    <location>
        <position position="248"/>
    </location>
    <ligand>
        <name>S-adenosyl-L-methionine</name>
        <dbReference type="ChEBI" id="CHEBI:59789"/>
    </ligand>
</feature>
<dbReference type="InterPro" id="IPR029063">
    <property type="entry name" value="SAM-dependent_MTases_sf"/>
</dbReference>
<organism evidence="12 13">
    <name type="scientific">Hohenbuehelia grisea</name>
    <dbReference type="NCBI Taxonomy" id="104357"/>
    <lineage>
        <taxon>Eukaryota</taxon>
        <taxon>Fungi</taxon>
        <taxon>Dikarya</taxon>
        <taxon>Basidiomycota</taxon>
        <taxon>Agaricomycotina</taxon>
        <taxon>Agaricomycetes</taxon>
        <taxon>Agaricomycetidae</taxon>
        <taxon>Agaricales</taxon>
        <taxon>Pleurotineae</taxon>
        <taxon>Pleurotaceae</taxon>
        <taxon>Hohenbuehelia</taxon>
    </lineage>
</organism>
<feature type="binding site" evidence="9">
    <location>
        <position position="383"/>
    </location>
    <ligand>
        <name>S-adenosyl-L-methionine</name>
        <dbReference type="ChEBI" id="CHEBI:59789"/>
    </ligand>
</feature>
<feature type="domain" description="SAM-dependent methyltransferase TRM5/TYW2-type" evidence="11">
    <location>
        <begin position="159"/>
        <end position="472"/>
    </location>
</feature>
<protein>
    <recommendedName>
        <fullName evidence="9">tRNA (guanine(37)-N1)-methyltransferase</fullName>
        <ecNumber evidence="9">2.1.1.228</ecNumber>
    </recommendedName>
    <alternativeName>
        <fullName evidence="9">M1G-methyltransferase</fullName>
    </alternativeName>
    <alternativeName>
        <fullName evidence="9">tRNA [GM37] methyltransferase</fullName>
    </alternativeName>
    <alternativeName>
        <fullName evidence="9">tRNA methyltransferase 5</fullName>
    </alternativeName>
</protein>
<comment type="catalytic activity">
    <reaction evidence="9">
        <text>guanosine(37) in tRNA + S-adenosyl-L-methionine = N(1)-methylguanosine(37) in tRNA + S-adenosyl-L-homocysteine + H(+)</text>
        <dbReference type="Rhea" id="RHEA:36899"/>
        <dbReference type="Rhea" id="RHEA-COMP:10145"/>
        <dbReference type="Rhea" id="RHEA-COMP:10147"/>
        <dbReference type="ChEBI" id="CHEBI:15378"/>
        <dbReference type="ChEBI" id="CHEBI:57856"/>
        <dbReference type="ChEBI" id="CHEBI:59789"/>
        <dbReference type="ChEBI" id="CHEBI:73542"/>
        <dbReference type="ChEBI" id="CHEBI:74269"/>
        <dbReference type="EC" id="2.1.1.228"/>
    </reaction>
</comment>
<evidence type="ECO:0000256" key="10">
    <source>
        <dbReference type="SAM" id="MobiDB-lite"/>
    </source>
</evidence>
<proteinExistence type="inferred from homology"/>
<name>A0ABR3J7K6_9AGAR</name>
<keyword evidence="8 9" id="KW-0539">Nucleus</keyword>
<keyword evidence="4 9" id="KW-0808">Transferase</keyword>
<comment type="similarity">
    <text evidence="9">Belongs to the TRM5 / TYW2 family.</text>
</comment>
<evidence type="ECO:0000256" key="2">
    <source>
        <dbReference type="ARBA" id="ARBA00022490"/>
    </source>
</evidence>
<dbReference type="PROSITE" id="PS51684">
    <property type="entry name" value="SAM_MT_TRM5_TYW2"/>
    <property type="match status" value="1"/>
</dbReference>
<evidence type="ECO:0000259" key="11">
    <source>
        <dbReference type="PROSITE" id="PS51684"/>
    </source>
</evidence>
<sequence length="479" mass="54037">MIRSIIIQPHSKCFLVARNYLTLAMRRQITLDASPPVHRGMMELDQTVFQKTVPVLAARVPASKTGLILKSDQMKKSLMNLPKVRSVVQDPADPNGARLLLLRVSDEADLPENARTYLAAESEGLITYDLKLNYDYWTADEILQAILPEELCDGSPTGFAITGHIAHMNLNDEYLPYKHIIGQVVLDKNVKIRTVVNKLDSIDHQFRFFKMELIAGVPEYIVEHHESDCRFTFDFTTVYWNSRLHTEHERLVEMFNPEDVVADVFAGVGPFAVPAAKKGCAVLANDLNPNSAKYLERNVKDNKVSELARVFCEDGRDFIRSAAKRAFDDPFLAYAGPKLTRSQEKELRKRQVAQGKPDASTSADSAQPTPAAHRKAISHFVMNLPDSAIQFLDAFRGILAENRPLSGIYSKMPMVHCHCFTRELEPENAEKDIKQRVEEKLGHPISEDVSYHLVRSVAPNKEMYCISFRLPPDVAYASE</sequence>
<dbReference type="Pfam" id="PF25133">
    <property type="entry name" value="TYW2_N_2"/>
    <property type="match status" value="1"/>
</dbReference>
<dbReference type="InterPro" id="IPR030382">
    <property type="entry name" value="MeTrfase_TRM5/TYW2"/>
</dbReference>
<evidence type="ECO:0000313" key="13">
    <source>
        <dbReference type="Proteomes" id="UP001556367"/>
    </source>
</evidence>
<feature type="compositionally biased region" description="Polar residues" evidence="10">
    <location>
        <begin position="359"/>
        <end position="368"/>
    </location>
</feature>
<keyword evidence="5 9" id="KW-0949">S-adenosyl-L-methionine</keyword>
<comment type="similarity">
    <text evidence="1">Belongs to the class I-like SAM-binding methyltransferase superfamily. TRM5/TYW2 family.</text>
</comment>
<evidence type="ECO:0000256" key="9">
    <source>
        <dbReference type="HAMAP-Rule" id="MF_03152"/>
    </source>
</evidence>
<evidence type="ECO:0000256" key="8">
    <source>
        <dbReference type="ARBA" id="ARBA00023242"/>
    </source>
</evidence>
<evidence type="ECO:0000256" key="3">
    <source>
        <dbReference type="ARBA" id="ARBA00022603"/>
    </source>
</evidence>
<feature type="region of interest" description="Disordered" evidence="10">
    <location>
        <begin position="342"/>
        <end position="372"/>
    </location>
</feature>
<evidence type="ECO:0000313" key="12">
    <source>
        <dbReference type="EMBL" id="KAL0951633.1"/>
    </source>
</evidence>
<dbReference type="EC" id="2.1.1.228" evidence="9"/>
<evidence type="ECO:0000256" key="7">
    <source>
        <dbReference type="ARBA" id="ARBA00023128"/>
    </source>
</evidence>
<evidence type="ECO:0000256" key="1">
    <source>
        <dbReference type="ARBA" id="ARBA00009775"/>
    </source>
</evidence>
<accession>A0ABR3J7K6</accession>
<keyword evidence="7 9" id="KW-0496">Mitochondrion</keyword>
<dbReference type="HAMAP" id="MF_03152">
    <property type="entry name" value="TRM5"/>
    <property type="match status" value="1"/>
</dbReference>
<gene>
    <name evidence="9" type="primary">TRM5</name>
    <name evidence="12" type="ORF">HGRIS_008313</name>
</gene>
<keyword evidence="3 9" id="KW-0489">Methyltransferase</keyword>
<dbReference type="InterPro" id="IPR056743">
    <property type="entry name" value="TRM5-TYW2-like_MTfase"/>
</dbReference>